<dbReference type="Pfam" id="PF13385">
    <property type="entry name" value="Laminin_G_3"/>
    <property type="match status" value="1"/>
</dbReference>
<accession>T0REE0</accession>
<evidence type="ECO:0000259" key="8">
    <source>
        <dbReference type="PROSITE" id="PS50188"/>
    </source>
</evidence>
<dbReference type="PROSITE" id="PS50237">
    <property type="entry name" value="HECT"/>
    <property type="match status" value="1"/>
</dbReference>
<dbReference type="OrthoDB" id="8068875at2759"/>
<proteinExistence type="predicted"/>
<dbReference type="InParanoid" id="T0REE0"/>
<dbReference type="GeneID" id="19952445"/>
<dbReference type="PANTHER" id="PTHR12245">
    <property type="entry name" value="SPRY DOMAIN CONTAINING SOCS BOX PROTEIN"/>
    <property type="match status" value="1"/>
</dbReference>
<evidence type="ECO:0000256" key="5">
    <source>
        <dbReference type="PROSITE-ProRule" id="PRU00104"/>
    </source>
</evidence>
<dbReference type="Pfam" id="PF08305">
    <property type="entry name" value="NPCBM"/>
    <property type="match status" value="1"/>
</dbReference>
<evidence type="ECO:0008006" key="12">
    <source>
        <dbReference type="Google" id="ProtNLM"/>
    </source>
</evidence>
<protein>
    <recommendedName>
        <fullName evidence="12">B30.2/SPRY domain-containing protein</fullName>
    </recommendedName>
</protein>
<keyword evidence="1" id="KW-0479">Metal-binding</keyword>
<dbReference type="PANTHER" id="PTHR12245:SF5">
    <property type="entry name" value="SPRY DOMAIN-CONTAINING SOCS BOX PROTEIN 3"/>
    <property type="match status" value="1"/>
</dbReference>
<dbReference type="InterPro" id="IPR013320">
    <property type="entry name" value="ConA-like_dom_sf"/>
</dbReference>
<evidence type="ECO:0000256" key="1">
    <source>
        <dbReference type="ARBA" id="ARBA00022723"/>
    </source>
</evidence>
<name>T0REE0_SAPDV</name>
<dbReference type="InterPro" id="IPR035983">
    <property type="entry name" value="Hect_E3_ubiquitin_ligase"/>
</dbReference>
<dbReference type="InterPro" id="IPR000569">
    <property type="entry name" value="HECT_dom"/>
</dbReference>
<feature type="domain" description="UBA" evidence="7">
    <location>
        <begin position="3100"/>
        <end position="3141"/>
    </location>
</feature>
<evidence type="ECO:0000313" key="11">
    <source>
        <dbReference type="Proteomes" id="UP000030762"/>
    </source>
</evidence>
<dbReference type="SMART" id="SM00776">
    <property type="entry name" value="NPCBM"/>
    <property type="match status" value="1"/>
</dbReference>
<keyword evidence="11" id="KW-1185">Reference proteome</keyword>
<dbReference type="Gene3D" id="2.60.120.200">
    <property type="match status" value="1"/>
</dbReference>
<keyword evidence="2" id="KW-0863">Zinc-finger</keyword>
<dbReference type="PROSITE" id="PS01358">
    <property type="entry name" value="ZF_RANBP2_1"/>
    <property type="match status" value="1"/>
</dbReference>
<feature type="region of interest" description="Disordered" evidence="6">
    <location>
        <begin position="4168"/>
        <end position="4201"/>
    </location>
</feature>
<dbReference type="Gene3D" id="2.60.120.1060">
    <property type="entry name" value="NPCBM/NEW2 domain"/>
    <property type="match status" value="1"/>
</dbReference>
<feature type="domain" description="B30.2/SPRY" evidence="8">
    <location>
        <begin position="478"/>
        <end position="659"/>
    </location>
</feature>
<dbReference type="Gene3D" id="1.10.8.10">
    <property type="entry name" value="DNA helicase RuvA subunit, C-terminal domain"/>
    <property type="match status" value="1"/>
</dbReference>
<dbReference type="Proteomes" id="UP000030762">
    <property type="component" value="Unassembled WGS sequence"/>
</dbReference>
<keyword evidence="3 5" id="KW-0833">Ubl conjugation pathway</keyword>
<dbReference type="EMBL" id="JH767174">
    <property type="protein sequence ID" value="EQC30663.1"/>
    <property type="molecule type" value="Genomic_DNA"/>
</dbReference>
<evidence type="ECO:0000256" key="6">
    <source>
        <dbReference type="SAM" id="MobiDB-lite"/>
    </source>
</evidence>
<dbReference type="InterPro" id="IPR015940">
    <property type="entry name" value="UBA"/>
</dbReference>
<evidence type="ECO:0000256" key="4">
    <source>
        <dbReference type="ARBA" id="ARBA00022833"/>
    </source>
</evidence>
<evidence type="ECO:0000256" key="3">
    <source>
        <dbReference type="ARBA" id="ARBA00022786"/>
    </source>
</evidence>
<dbReference type="RefSeq" id="XP_008615989.1">
    <property type="nucleotide sequence ID" value="XM_008617767.1"/>
</dbReference>
<dbReference type="eggNOG" id="KOG1426">
    <property type="taxonomic scope" value="Eukaryota"/>
</dbReference>
<feature type="compositionally biased region" description="Low complexity" evidence="6">
    <location>
        <begin position="1"/>
        <end position="10"/>
    </location>
</feature>
<dbReference type="InterPro" id="IPR050672">
    <property type="entry name" value="FBXO45-Fsn/SPSB_families"/>
</dbReference>
<organism evidence="10 11">
    <name type="scientific">Saprolegnia diclina (strain VS20)</name>
    <dbReference type="NCBI Taxonomy" id="1156394"/>
    <lineage>
        <taxon>Eukaryota</taxon>
        <taxon>Sar</taxon>
        <taxon>Stramenopiles</taxon>
        <taxon>Oomycota</taxon>
        <taxon>Saprolegniomycetes</taxon>
        <taxon>Saprolegniales</taxon>
        <taxon>Saprolegniaceae</taxon>
        <taxon>Saprolegnia</taxon>
    </lineage>
</organism>
<dbReference type="Gene3D" id="2.60.120.260">
    <property type="entry name" value="Galactose-binding domain-like"/>
    <property type="match status" value="1"/>
</dbReference>
<dbReference type="SUPFAM" id="SSF49899">
    <property type="entry name" value="Concanavalin A-like lectins/glucanases"/>
    <property type="match status" value="3"/>
</dbReference>
<dbReference type="PROSITE" id="PS50188">
    <property type="entry name" value="B302_SPRY"/>
    <property type="match status" value="2"/>
</dbReference>
<dbReference type="InterPro" id="IPR001870">
    <property type="entry name" value="B30.2/SPRY"/>
</dbReference>
<dbReference type="Pfam" id="PF00622">
    <property type="entry name" value="SPRY"/>
    <property type="match status" value="1"/>
</dbReference>
<feature type="compositionally biased region" description="Acidic residues" evidence="6">
    <location>
        <begin position="1983"/>
        <end position="1994"/>
    </location>
</feature>
<keyword evidence="4" id="KW-0862">Zinc</keyword>
<reference evidence="10 11" key="1">
    <citation type="submission" date="2012-04" db="EMBL/GenBank/DDBJ databases">
        <title>The Genome Sequence of Saprolegnia declina VS20.</title>
        <authorList>
            <consortium name="The Broad Institute Genome Sequencing Platform"/>
            <person name="Russ C."/>
            <person name="Nusbaum C."/>
            <person name="Tyler B."/>
            <person name="van West P."/>
            <person name="Dieguez-Uribeondo J."/>
            <person name="de Bruijn I."/>
            <person name="Tripathy S."/>
            <person name="Jiang R."/>
            <person name="Young S.K."/>
            <person name="Zeng Q."/>
            <person name="Gargeya S."/>
            <person name="Fitzgerald M."/>
            <person name="Haas B."/>
            <person name="Abouelleil A."/>
            <person name="Alvarado L."/>
            <person name="Arachchi H.M."/>
            <person name="Berlin A."/>
            <person name="Chapman S.B."/>
            <person name="Goldberg J."/>
            <person name="Griggs A."/>
            <person name="Gujja S."/>
            <person name="Hansen M."/>
            <person name="Howarth C."/>
            <person name="Imamovic A."/>
            <person name="Larimer J."/>
            <person name="McCowen C."/>
            <person name="Montmayeur A."/>
            <person name="Murphy C."/>
            <person name="Neiman D."/>
            <person name="Pearson M."/>
            <person name="Priest M."/>
            <person name="Roberts A."/>
            <person name="Saif S."/>
            <person name="Shea T."/>
            <person name="Sisk P."/>
            <person name="Sykes S."/>
            <person name="Wortman J."/>
            <person name="Nusbaum C."/>
            <person name="Birren B."/>
        </authorList>
    </citation>
    <scope>NUCLEOTIDE SEQUENCE [LARGE SCALE GENOMIC DNA]</scope>
    <source>
        <strain evidence="10 11">VS20</strain>
    </source>
</reference>
<dbReference type="SUPFAM" id="SSF46934">
    <property type="entry name" value="UBA-like"/>
    <property type="match status" value="1"/>
</dbReference>
<feature type="domain" description="HECT" evidence="9">
    <location>
        <begin position="4045"/>
        <end position="4095"/>
    </location>
</feature>
<dbReference type="SMART" id="SM00165">
    <property type="entry name" value="UBA"/>
    <property type="match status" value="2"/>
</dbReference>
<feature type="compositionally biased region" description="Basic and acidic residues" evidence="6">
    <location>
        <begin position="1966"/>
        <end position="1976"/>
    </location>
</feature>
<sequence>MQAAPVVSVPTPAPPSPADPQISVREFELPEQDQGWMPKPAMLHSGKSRACAVCFAPLQYSNMGSWDEYLKSELYLKDLQRNLLQDTFVRGLICGDNYFGDLPTEHRMNPARRAKCRQSVMDHAHRTSAGRLDDDKCLVRTLEGLLLDALPTSFFTYVLERRFAVMFHSASIVANMMQSDRVQRRERARAEASPHVELHHVAIRALSTLLGSFDYRHENALGPFVEMVRLLRNFPPLSLFSYWSPEEKPPEEDVALTKDCVDASSSSALHPPSLLLDPSDAAYWLTPPRSGTVLLTISLSQPTTISSILVTWHGSSQPSTFALQSATTAAPAFATVAEWTHKPGSPLPTTLLFPPLLQCTAIRLVFSGVPTTNKEGTYGLSYVRLLRPRDDIASPQIIMHDLERWLVEASRVEPSTSDVVIEAFGGLHAWALATGSLTASVRYVEMLLTLLRTAHAHLESYLLAQGCAFYEQLALHHETERVRVSQATPSHESRKVRAGFEATLCSAGTSVEDGGQSVRTRETSYQHALVNAPIASGKASWKFRLDNDTADDEMTCFGAAILPVTVSGYDSSPSLWMLRGYNGNLYARGHKLSRSIGKVHPGDTVQIDVDMTAGTMAYSINGTDFGVVFTDLSGHEVYPAVSFYGSGKVISLLSLHKWGETTRATKSAGADPVYLSTLSEYEFSVGHGRFGRGNALGYPGESATEGGQAPTTISVGGEHRQRSLSLHPPARGEAFATYDLQGGYASIEGAVSINDDVGADVLAQRGISVVFSIVGDTKVLWKSRPVTSPSSLEPFHVDIRFVRMLELRISCSGSNHGAHAIWVDPFVMTVDDWVCHHCEFNNKGGQGRCAICRVGTRADASSPSSSSHAPASDKDDDDVLTLVTTRDALKAAGVYGVDEIATAILSKLHGLSQTLTCTPSYHVQFEEAYCLQPHATTLDVLLAQLTRTLSALPTLCDRPLALASHRAWLYIELIGAQLANMETYALPSDAIAPSLLTSIRTTLESVASVHLSNPLSPALKSKAWPSQPRHQKLQVTAAQTLMSGLSLLYPSPWDRTSLLLTLLRSHAQVTFSPSSARFLMLTKLLQRMASPGPMGVLTLCPVLPDRTHNAHVQEILSHLMACDGALATPAIECLKMFQLYILSQAIELTKSSDDDERPRRAHDRVVVQDAVLQYSNLFLSSCRERLEAQEPALTQSMVGELLPWFVSGLCLLRRQVWLARPMLPKLTRLLRVLDVVAGQSDVLCKAEKRFLALDKRLHAYAARVDDVGKWQVDASPRRVQKQLYNVFSKLYTGEKDHFEGQIGFQFEAVASFTIVALGRSVNPARNGGVLLHAHTIRLWDEASQALLASISVGPVAKRDGLGYVYEPLPSSVRLCQGKLYRLTTQEFANGGDPWYKKENLPDEEYDGSFIKILRDCYASGSSGFPNSQNLTGAAYGVPTFLVEEDNPMDTLPPIVPMDGVLGLKFNGKRKAHSMSLGHLGNAVTVTGESEYWRSCFATCTFVAGIHTIEFVVKSSRVGGGVSGHVVVGVEAVSDALRHPISAVFLGQDAAYASIGWMPAIGAVWVYGTRHAYGPRITLHHGDICSLTIDFDANTLAFAYNGTSLGSAPLGDLTFPTACLPAVSVYGLHDVVEIRTGGIAKSTLQLPWLLDVLETTASLAGRVTGTLISGPPVDGVEEELQPWLQSKLLSGGIADSSSSTTSMNWATAVKQEWAECADPLFALVDEKRRPRKDSMKMCRPLETNDGLWSDAAFTRSLPTVAHVIVGWLEDAAPDVSMWRRQEKYPKAEHYMFAALIKHAPPPLVQEAKAVVAASETVARIVPSPEMLVLWRSILTLRHWLIKMKHEYKAKLGAEEDDKRLGRVEATSSEIPTGLDATFTPPKQFATFVDHVIDRARFLCSVEPPSGEYTQWGLSSQVALSNLAEKWSATQTPPSLQPMVDRWRSLSDSDSRKWSGLVQVLRAQHKWRTETRSKRKPSDPTLADDAADDDDDPDDAHDEAYLSAMVKACDLYVRHGVGAPPAILDALLERRYARSEARIFGLDAMRSVLGSLSFDSARYGALLFLRPALRGFTDDEKLARETHVEHSEPSHPIAFRPTVRHHYLKGLEGCVSKVLDDVQASFADLYTLLASMLAKATSPLLQQSLMCAWALDFEPRDHEFLLRADIIAHLSKLWSVSARRDDATAELSQLPQVNTEWYALSESYVRDGMLATGDVAKRNILTVVRQAPAIAQALWPQKSGSLNSSKSLTGSSTVSMYAAFLRSLTTRLKWCKPSELGHKVLQLNVSDDVVSTVDLPALPPSLPSSFCFELWMLPHELSGYSTLRSDHGFLDGSVHIELVERQLQVAIAGAVPREMLFAFEFHCALWQHVAVSYDHDAKSLSLYVNGLLAEKKHYMKAATKVLWRAGRLGSWLPDPTNSGVVQRKFKGYFSQLRLWQGARSQTEILANLHRRQPFATPQPLWSWHLDEGDGELSLVETSHANPAGWNALLTKCQWSRTNVPLWSHVASARDWRTLRDGMTRLQRHFRSSQSSKWVRHVTCVQTQIQALEAVEDHFVFSDDEGDAGASLPPLPRSYDEAVLSRRLVQDAAYLAFQYLGIVAISGIRERCEVEAIQSALSAKKRRQEKASVVAPLREKQKSDLSDAAKSAAAASALELPIAQRLWFSIELHRKVFEMVEKELSAATRILHDAEHLIRAQQPSMLRSLSTPIPIVMAANLNEVLEPLEIESLVFSLLRFLFSQSHTYPAIEHVTKPSMLREFVMLLRLGSPRVQRMVQLILRQVAPSVAPSQIGALLGTESVFLDTLLDRVSDSICSGVSSLNSTISQSMTESLSNPLGFQTGQIYLTLASEAVALLRLLLNTPNWRTKVADVLGLAIRKAAPIVSALPSLESNLRARTTVLRALGALCVLGAHSDCFRIGGKVHVVTGDTAPPLVATLIHRVQATARVVFDEDDNVQDVAWHAVTPIEEMQLAPSVGPTIFSLELMPILLQFASLDDDASLWRAQIRSRALLALQSFLRHSTMQHEAVTTLSSLLATALTPLHLAQFVSVVDLQERSRSILSRLIEASTPLGPQMFRGVPEPVAPVVVDPPPSTSTSSSSLDTVPPTRQGFASTLAAMGFEMELCLAALEHARDDPNAAVEWLMGEPAERFRQQQRQREAHAAAARATVAVQDASRDEKIRDLQLISGCPPRLILMALDLCGQDSNRAVEWLMEHGRRFSTPLNLQTDAFCHASDASLDDAAALEVAEQPDMLLLEATSGTDDAPALVDTGLMAATLAPILARLPSGAIAPLDPSYLPTNLVLTVAETVGPVPRLSSAGRSGTLVRCHPSHGVLLAFLNTENGAMEEAYVAPTHAKRWIKVFDEPLVDVQSIYAVALRTEQALSTYYARHAIVGLVMATSDPLQVLAMVGGASSFVQLLKLVAAGSFAAQDVGHIAPLKDALETKLVALVAIEKSPVTPVLVAECIQHFVDSTKVAQEGSPTTSVDVESLHPYYHRAEYIAVVHGPSAPTVRVIFDKRSLLVGKTTLSLYADVDCKQQLATFSATKPFTDVWVPQATFWLKFSAAEENEAATSYGFRLQVQAVPSIQWRNEADVLTQPSLEYACWLLEFLLQRVSPPSVHNDCVYGALVQYLQSPRAPKKHKVIQLLLQLLANISAFATLPDLTPLQRMGQLALAQAQSELKKGKPFVSSHLLQLLELAVVVQHASADVPRLVTPIAPPLLVPSEAPNLLLVIYETMQLAAHLAQDPSAPLSQDLVTLLWLDVHGASTVVEDATRGETVYPGAHSLRVCLDARLTEYDGLEMASAIVPDDGVDDAAIVWTPIVVTEVMEIAGNAVRYTYTPRATSPRLSMTITAVGLALERQLARCSLQSLEASLAALQAMRWTNAMDAQLVDWVNLHMENPLLDGSGPATDLAPADIRIHPTLDGLRCSLLLHLPLSTIQLRYALLRCFNARLAACMPLLDLSDVTSSWSIAHKLRSLSHCIFFEAKQKVVEAAIEATGVATETTNANATARITLDRLRALESREDREVEPSVSECFFAQAFRQLQSVDTKALRRKIDSKGRLFSVKFRGEEGVDWGGVYREGTNSMVDDLFGAHFALFLLCPNGQHNTVLSHHIVVWARAQPRHVPSQQPVHVAGSDSNARIRWQIARHFPTDPRRLSVCILPARVEAPLAAAGGPRRPRGHGRAPRPDARWDPRLRGRRDHKRRAVSDRVCRLGAALYDLWLERAARRARPERRFACRDLCQPKRVLPARGKLPLARSRRSMQRDAARARSALPAAGIDASHVARDGDADVRQPKDRHCDLAPAHALRWLHGARRDSPALLGRHGVLLGRAALRLCALCVGPVAPSPGQVAAAVQAHEKGRARRRVELASRPHVLLLGRAAAVYDQAKDARDAAGDHQLWPRRYPYRVA</sequence>
<dbReference type="Gene3D" id="3.90.1750.10">
    <property type="entry name" value="Hect, E3 ligase catalytic domains"/>
    <property type="match status" value="1"/>
</dbReference>
<dbReference type="InterPro" id="IPR035768">
    <property type="entry name" value="SPRY_HERC1"/>
</dbReference>
<evidence type="ECO:0000313" key="10">
    <source>
        <dbReference type="EMBL" id="EQC30663.1"/>
    </source>
</evidence>
<feature type="compositionally biased region" description="Basic and acidic residues" evidence="6">
    <location>
        <begin position="4183"/>
        <end position="4193"/>
    </location>
</feature>
<dbReference type="InterPro" id="IPR013222">
    <property type="entry name" value="Glyco_hyd_98_carb-bd"/>
</dbReference>
<dbReference type="CDD" id="cd12881">
    <property type="entry name" value="SPRY_HERC1"/>
    <property type="match status" value="1"/>
</dbReference>
<dbReference type="InterPro" id="IPR001876">
    <property type="entry name" value="Znf_RanBP2"/>
</dbReference>
<evidence type="ECO:0000256" key="2">
    <source>
        <dbReference type="ARBA" id="ARBA00022771"/>
    </source>
</evidence>
<feature type="region of interest" description="Disordered" evidence="6">
    <location>
        <begin position="1966"/>
        <end position="1994"/>
    </location>
</feature>
<dbReference type="SUPFAM" id="SSF49785">
    <property type="entry name" value="Galactose-binding domain-like"/>
    <property type="match status" value="2"/>
</dbReference>
<dbReference type="STRING" id="1156394.T0REE0"/>
<dbReference type="SUPFAM" id="SSF56204">
    <property type="entry name" value="Hect, E3 ligase catalytic domain"/>
    <property type="match status" value="1"/>
</dbReference>
<feature type="domain" description="B30.2/SPRY" evidence="8">
    <location>
        <begin position="1442"/>
        <end position="1640"/>
    </location>
</feature>
<dbReference type="InterPro" id="IPR008979">
    <property type="entry name" value="Galactose-bd-like_sf"/>
</dbReference>
<dbReference type="InterPro" id="IPR043136">
    <property type="entry name" value="B30.2/SPRY_sf"/>
</dbReference>
<dbReference type="GO" id="GO:0008270">
    <property type="term" value="F:zinc ion binding"/>
    <property type="evidence" value="ECO:0007669"/>
    <property type="project" value="UniProtKB-KW"/>
</dbReference>
<dbReference type="PROSITE" id="PS50030">
    <property type="entry name" value="UBA"/>
    <property type="match status" value="1"/>
</dbReference>
<feature type="region of interest" description="Disordered" evidence="6">
    <location>
        <begin position="1"/>
        <end position="20"/>
    </location>
</feature>
<dbReference type="InterPro" id="IPR003877">
    <property type="entry name" value="SPRY_dom"/>
</dbReference>
<evidence type="ECO:0000259" key="7">
    <source>
        <dbReference type="PROSITE" id="PS50030"/>
    </source>
</evidence>
<dbReference type="VEuPathDB" id="FungiDB:SDRG_11718"/>
<dbReference type="GO" id="GO:0004842">
    <property type="term" value="F:ubiquitin-protein transferase activity"/>
    <property type="evidence" value="ECO:0007669"/>
    <property type="project" value="InterPro"/>
</dbReference>
<dbReference type="Gene3D" id="2.60.120.920">
    <property type="match status" value="2"/>
</dbReference>
<dbReference type="InterPro" id="IPR009060">
    <property type="entry name" value="UBA-like_sf"/>
</dbReference>
<dbReference type="OMA" id="EPFCRQP"/>
<dbReference type="InterPro" id="IPR038637">
    <property type="entry name" value="NPCBM_sf"/>
</dbReference>
<evidence type="ECO:0000259" key="9">
    <source>
        <dbReference type="PROSITE" id="PS50237"/>
    </source>
</evidence>
<comment type="caution">
    <text evidence="5">Lacks conserved residue(s) required for the propagation of feature annotation.</text>
</comment>
<gene>
    <name evidence="10" type="ORF">SDRG_11718</name>
</gene>